<dbReference type="SUPFAM" id="SSF48452">
    <property type="entry name" value="TPR-like"/>
    <property type="match status" value="1"/>
</dbReference>
<dbReference type="PANTHER" id="PTHR22904:SF523">
    <property type="entry name" value="STRESS-INDUCED-PHOSPHOPROTEIN 1"/>
    <property type="match status" value="1"/>
</dbReference>
<dbReference type="GO" id="GO:0051879">
    <property type="term" value="F:Hsp90 protein binding"/>
    <property type="evidence" value="ECO:0007669"/>
    <property type="project" value="TreeGrafter"/>
</dbReference>
<organism evidence="3 4">
    <name type="scientific">Ganoderma sinense ZZ0214-1</name>
    <dbReference type="NCBI Taxonomy" id="1077348"/>
    <lineage>
        <taxon>Eukaryota</taxon>
        <taxon>Fungi</taxon>
        <taxon>Dikarya</taxon>
        <taxon>Basidiomycota</taxon>
        <taxon>Agaricomycotina</taxon>
        <taxon>Agaricomycetes</taxon>
        <taxon>Polyporales</taxon>
        <taxon>Polyporaceae</taxon>
        <taxon>Ganoderma</taxon>
    </lineage>
</organism>
<dbReference type="STRING" id="1077348.A0A2G8S694"/>
<dbReference type="OrthoDB" id="2942533at2759"/>
<comment type="caution">
    <text evidence="3">The sequence shown here is derived from an EMBL/GenBank/DDBJ whole genome shotgun (WGS) entry which is preliminary data.</text>
</comment>
<dbReference type="EMBL" id="AYKW01000023">
    <property type="protein sequence ID" value="PIL29300.1"/>
    <property type="molecule type" value="Genomic_DNA"/>
</dbReference>
<dbReference type="Gene3D" id="1.25.40.10">
    <property type="entry name" value="Tetratricopeptide repeat domain"/>
    <property type="match status" value="1"/>
</dbReference>
<sequence length="403" mass="45102">MSKKRVPQGMTPELLDSMQQILQGFKGSDLSDMMRHVSGQDPAMLEAVINAVSDAKEKNQVDLSTFDYASLRIKRDSFWVVQLTQMGFGDPLTGRVADNQFPGSQPVFQIIIYDDRNSYRVLEQADKPGLPPSSFVLQAIQKAMANPIPPLRPQLPEFLLVARKLQQHLPVLKPFLDSFPAPFTWRIETREEEEEVANGVHEMNIAGVKNGIRDAEQEKERGNRAFVNKDRKKAIEHYNKAIDCLLDAESQKPTDAELVKIKAVEAVCFSNRAASWLLPGEGQDAQKALADADRAIEEDCEYAKAYYRKAKALLTLSRTDDAIDALTSALMKPNFAFEKGLNDALVEAYGGFPDTADALRTFCLEKFKNEDGDKRARHVAEFRRRAEAQLKTILGPDATIDSL</sequence>
<evidence type="ECO:0000256" key="2">
    <source>
        <dbReference type="ARBA" id="ARBA00022803"/>
    </source>
</evidence>
<dbReference type="Proteomes" id="UP000230002">
    <property type="component" value="Unassembled WGS sequence"/>
</dbReference>
<dbReference type="InterPro" id="IPR011990">
    <property type="entry name" value="TPR-like_helical_dom_sf"/>
</dbReference>
<evidence type="ECO:0000256" key="1">
    <source>
        <dbReference type="ARBA" id="ARBA00022737"/>
    </source>
</evidence>
<accession>A0A2G8S694</accession>
<name>A0A2G8S694_9APHY</name>
<dbReference type="AlphaFoldDB" id="A0A2G8S694"/>
<reference evidence="3 4" key="1">
    <citation type="journal article" date="2015" name="Sci. Rep.">
        <title>Chromosome-level genome map provides insights into diverse defense mechanisms in the medicinal fungus Ganoderma sinense.</title>
        <authorList>
            <person name="Zhu Y."/>
            <person name="Xu J."/>
            <person name="Sun C."/>
            <person name="Zhou S."/>
            <person name="Xu H."/>
            <person name="Nelson D.R."/>
            <person name="Qian J."/>
            <person name="Song J."/>
            <person name="Luo H."/>
            <person name="Xiang L."/>
            <person name="Li Y."/>
            <person name="Xu Z."/>
            <person name="Ji A."/>
            <person name="Wang L."/>
            <person name="Lu S."/>
            <person name="Hayward A."/>
            <person name="Sun W."/>
            <person name="Li X."/>
            <person name="Schwartz D.C."/>
            <person name="Wang Y."/>
            <person name="Chen S."/>
        </authorList>
    </citation>
    <scope>NUCLEOTIDE SEQUENCE [LARGE SCALE GENOMIC DNA]</scope>
    <source>
        <strain evidence="3 4">ZZ0214-1</strain>
    </source>
</reference>
<evidence type="ECO:0000313" key="4">
    <source>
        <dbReference type="Proteomes" id="UP000230002"/>
    </source>
</evidence>
<proteinExistence type="predicted"/>
<dbReference type="PANTHER" id="PTHR22904">
    <property type="entry name" value="TPR REPEAT CONTAINING PROTEIN"/>
    <property type="match status" value="1"/>
</dbReference>
<gene>
    <name evidence="3" type="ORF">GSI_09351</name>
</gene>
<keyword evidence="4" id="KW-1185">Reference proteome</keyword>
<protein>
    <submittedName>
        <fullName evidence="3">Transporter</fullName>
    </submittedName>
</protein>
<evidence type="ECO:0000313" key="3">
    <source>
        <dbReference type="EMBL" id="PIL29300.1"/>
    </source>
</evidence>
<keyword evidence="2" id="KW-0802">TPR repeat</keyword>
<keyword evidence="1" id="KW-0677">Repeat</keyword>